<proteinExistence type="predicted"/>
<sequence length="218" mass="23948">MSKRDNDFYVLLGPDYAGKSTVLSALSTGSQWQLISVDENLLHPRHALLGTLRRHLVEDVLAAPPGTYSDQFAFAMLQCAVVHLHDRIQAAAPGAPLLVDSYYYKILAKCRLVGAGDHPIFTWWRTLPPPQHVVYLDVSPETAWRRSGFGVRLNPMEQRDAAAATGEPYADFASFQTALRAAMLDEIADVPVTVVHEQPGVTETVAAVRKVLQDSDVA</sequence>
<evidence type="ECO:0000313" key="1">
    <source>
        <dbReference type="EMBL" id="QXN89402.1"/>
    </source>
</evidence>
<protein>
    <recommendedName>
        <fullName evidence="3">Thymidylate kinase</fullName>
    </recommendedName>
</protein>
<evidence type="ECO:0008006" key="3">
    <source>
        <dbReference type="Google" id="ProtNLM"/>
    </source>
</evidence>
<accession>A0ABX8RKG8</accession>
<dbReference type="EMBL" id="CP078145">
    <property type="protein sequence ID" value="QXN89402.1"/>
    <property type="molecule type" value="Genomic_DNA"/>
</dbReference>
<dbReference type="RefSeq" id="WP_218470278.1">
    <property type="nucleotide sequence ID" value="NZ_BAABJN010000003.1"/>
</dbReference>
<keyword evidence="2" id="KW-1185">Reference proteome</keyword>
<name>A0ABX8RKG8_NOCIO</name>
<reference evidence="1 2" key="1">
    <citation type="submission" date="2021-07" db="EMBL/GenBank/DDBJ databases">
        <title>Whole Genome Sequence of Nocardia Iowensis.</title>
        <authorList>
            <person name="Lamm A."/>
            <person name="Collins-Fairclough A.M."/>
            <person name="Bunk B."/>
            <person name="Sproer C."/>
        </authorList>
    </citation>
    <scope>NUCLEOTIDE SEQUENCE [LARGE SCALE GENOMIC DNA]</scope>
    <source>
        <strain evidence="1 2">NRRL 5646</strain>
    </source>
</reference>
<organism evidence="1 2">
    <name type="scientific">Nocardia iowensis</name>
    <dbReference type="NCBI Taxonomy" id="204891"/>
    <lineage>
        <taxon>Bacteria</taxon>
        <taxon>Bacillati</taxon>
        <taxon>Actinomycetota</taxon>
        <taxon>Actinomycetes</taxon>
        <taxon>Mycobacteriales</taxon>
        <taxon>Nocardiaceae</taxon>
        <taxon>Nocardia</taxon>
    </lineage>
</organism>
<gene>
    <name evidence="1" type="ORF">KV110_28300</name>
</gene>
<evidence type="ECO:0000313" key="2">
    <source>
        <dbReference type="Proteomes" id="UP000694257"/>
    </source>
</evidence>
<dbReference type="Proteomes" id="UP000694257">
    <property type="component" value="Chromosome"/>
</dbReference>